<proteinExistence type="predicted"/>
<reference evidence="2 3" key="1">
    <citation type="journal article" date="2018" name="BMC Genomics">
        <title>Genomic comparison of Trypanosoma conorhini and Trypanosoma rangeli to Trypanosoma cruzi strains of high and low virulence.</title>
        <authorList>
            <person name="Bradwell K.R."/>
            <person name="Koparde V.N."/>
            <person name="Matveyev A.V."/>
            <person name="Serrano M.G."/>
            <person name="Alves J.M."/>
            <person name="Parikh H."/>
            <person name="Huang B."/>
            <person name="Lee V."/>
            <person name="Espinosa-Alvarez O."/>
            <person name="Ortiz P.A."/>
            <person name="Costa-Martins A.G."/>
            <person name="Teixeira M.M."/>
            <person name="Buck G.A."/>
        </authorList>
    </citation>
    <scope>NUCLEOTIDE SEQUENCE [LARGE SCALE GENOMIC DNA]</scope>
    <source>
        <strain evidence="2 3">AM80</strain>
    </source>
</reference>
<dbReference type="AlphaFoldDB" id="A0A422MNW3"/>
<dbReference type="EMBL" id="MKGL01001020">
    <property type="protein sequence ID" value="RNE94897.1"/>
    <property type="molecule type" value="Genomic_DNA"/>
</dbReference>
<feature type="transmembrane region" description="Helical" evidence="1">
    <location>
        <begin position="15"/>
        <end position="35"/>
    </location>
</feature>
<gene>
    <name evidence="2" type="ORF">TraAM80_10511</name>
</gene>
<protein>
    <submittedName>
        <fullName evidence="2">Uncharacterized protein</fullName>
    </submittedName>
</protein>
<keyword evidence="3" id="KW-1185">Reference proteome</keyword>
<feature type="transmembrane region" description="Helical" evidence="1">
    <location>
        <begin position="110"/>
        <end position="130"/>
    </location>
</feature>
<sequence length="131" mass="14814">MWILQELARVHNVRLLFGLVFFFMLGDCAAPGSALHAVGDARRKRAEPLQEESLEDWRHRCISRPRCPSDVIFFVCFSMSISAMRRIGGLGEGSVRVATVKWAEHNDTRPPLTCAICLYIVLASVFDFVLF</sequence>
<dbReference type="RefSeq" id="XP_029233032.1">
    <property type="nucleotide sequence ID" value="XM_029387126.1"/>
</dbReference>
<evidence type="ECO:0000313" key="2">
    <source>
        <dbReference type="EMBL" id="RNE94897.1"/>
    </source>
</evidence>
<keyword evidence="1" id="KW-0472">Membrane</keyword>
<dbReference type="Proteomes" id="UP000283634">
    <property type="component" value="Unassembled WGS sequence"/>
</dbReference>
<evidence type="ECO:0000256" key="1">
    <source>
        <dbReference type="SAM" id="Phobius"/>
    </source>
</evidence>
<accession>A0A422MNW3</accession>
<organism evidence="2 3">
    <name type="scientific">Trypanosoma rangeli</name>
    <dbReference type="NCBI Taxonomy" id="5698"/>
    <lineage>
        <taxon>Eukaryota</taxon>
        <taxon>Discoba</taxon>
        <taxon>Euglenozoa</taxon>
        <taxon>Kinetoplastea</taxon>
        <taxon>Metakinetoplastina</taxon>
        <taxon>Trypanosomatida</taxon>
        <taxon>Trypanosomatidae</taxon>
        <taxon>Trypanosoma</taxon>
        <taxon>Herpetosoma</taxon>
    </lineage>
</organism>
<comment type="caution">
    <text evidence="2">The sequence shown here is derived from an EMBL/GenBank/DDBJ whole genome shotgun (WGS) entry which is preliminary data.</text>
</comment>
<name>A0A422MNW3_TRYRA</name>
<dbReference type="GeneID" id="40334444"/>
<keyword evidence="1" id="KW-1133">Transmembrane helix</keyword>
<keyword evidence="1" id="KW-0812">Transmembrane</keyword>
<evidence type="ECO:0000313" key="3">
    <source>
        <dbReference type="Proteomes" id="UP000283634"/>
    </source>
</evidence>